<evidence type="ECO:0000256" key="1">
    <source>
        <dbReference type="SAM" id="SignalP"/>
    </source>
</evidence>
<evidence type="ECO:0000313" key="4">
    <source>
        <dbReference type="Proteomes" id="UP001201980"/>
    </source>
</evidence>
<keyword evidence="4" id="KW-1185">Reference proteome</keyword>
<dbReference type="InterPro" id="IPR036673">
    <property type="entry name" value="Cyanovirin-N_sf"/>
</dbReference>
<dbReference type="InterPro" id="IPR011058">
    <property type="entry name" value="Cyanovirin-N"/>
</dbReference>
<name>A0AAD5WQF2_9PEZI</name>
<sequence>MQLLNLLFSVLFLLPGQALGDTFPLSNEHCTMTSYRHVYQRAADLKTSCWDPKDSPFGERSKLDLSLCLANEGGELVAQERGGFIKSCTRCEVDGETFVLRCICYDGPNKDVYTPSFDLRGTDKFLLDGYKGGVSLSGTVHANVPGFSVGGGGNDLQLGMVSNKK</sequence>
<comment type="caution">
    <text evidence="3">The sequence shown here is derived from an EMBL/GenBank/DDBJ whole genome shotgun (WGS) entry which is preliminary data.</text>
</comment>
<feature type="domain" description="Cyanovirin-N" evidence="2">
    <location>
        <begin position="42"/>
        <end position="106"/>
    </location>
</feature>
<dbReference type="Proteomes" id="UP001201980">
    <property type="component" value="Unassembled WGS sequence"/>
</dbReference>
<protein>
    <recommendedName>
        <fullName evidence="2">Cyanovirin-N domain-containing protein</fullName>
    </recommendedName>
</protein>
<evidence type="ECO:0000313" key="3">
    <source>
        <dbReference type="EMBL" id="KAJ2895699.1"/>
    </source>
</evidence>
<evidence type="ECO:0000259" key="2">
    <source>
        <dbReference type="Pfam" id="PF08881"/>
    </source>
</evidence>
<gene>
    <name evidence="3" type="ORF">MKZ38_006243</name>
</gene>
<reference evidence="3" key="1">
    <citation type="submission" date="2022-07" db="EMBL/GenBank/DDBJ databases">
        <title>Draft genome sequence of Zalerion maritima ATCC 34329, a (micro)plastics degrading marine fungus.</title>
        <authorList>
            <person name="Paco A."/>
            <person name="Goncalves M.F.M."/>
            <person name="Rocha-Santos T.A.P."/>
            <person name="Alves A."/>
        </authorList>
    </citation>
    <scope>NUCLEOTIDE SEQUENCE</scope>
    <source>
        <strain evidence="3">ATCC 34329</strain>
    </source>
</reference>
<accession>A0AAD5WQF2</accession>
<dbReference type="SUPFAM" id="SSF51322">
    <property type="entry name" value="Cyanovirin-N"/>
    <property type="match status" value="1"/>
</dbReference>
<dbReference type="Pfam" id="PF08881">
    <property type="entry name" value="CVNH"/>
    <property type="match status" value="1"/>
</dbReference>
<feature type="chain" id="PRO_5042104736" description="Cyanovirin-N domain-containing protein" evidence="1">
    <location>
        <begin position="21"/>
        <end position="165"/>
    </location>
</feature>
<feature type="signal peptide" evidence="1">
    <location>
        <begin position="1"/>
        <end position="20"/>
    </location>
</feature>
<dbReference type="Gene3D" id="2.30.60.10">
    <property type="entry name" value="Cyanovirin-N"/>
    <property type="match status" value="1"/>
</dbReference>
<dbReference type="AlphaFoldDB" id="A0AAD5WQF2"/>
<organism evidence="3 4">
    <name type="scientific">Zalerion maritima</name>
    <dbReference type="NCBI Taxonomy" id="339359"/>
    <lineage>
        <taxon>Eukaryota</taxon>
        <taxon>Fungi</taxon>
        <taxon>Dikarya</taxon>
        <taxon>Ascomycota</taxon>
        <taxon>Pezizomycotina</taxon>
        <taxon>Sordariomycetes</taxon>
        <taxon>Lulworthiomycetidae</taxon>
        <taxon>Lulworthiales</taxon>
        <taxon>Lulworthiaceae</taxon>
        <taxon>Zalerion</taxon>
    </lineage>
</organism>
<proteinExistence type="predicted"/>
<keyword evidence="1" id="KW-0732">Signal</keyword>
<dbReference type="EMBL" id="JAKWBI020000381">
    <property type="protein sequence ID" value="KAJ2895699.1"/>
    <property type="molecule type" value="Genomic_DNA"/>
</dbReference>